<name>A0ABQ6VCK7_9CORY</name>
<dbReference type="EMBL" id="WBZJ01000003">
    <property type="protein sequence ID" value="KAB3519957.1"/>
    <property type="molecule type" value="Genomic_DNA"/>
</dbReference>
<dbReference type="SUPFAM" id="SSF52402">
    <property type="entry name" value="Adenine nucleotide alpha hydrolases-like"/>
    <property type="match status" value="1"/>
</dbReference>
<keyword evidence="2" id="KW-1185">Reference proteome</keyword>
<dbReference type="Proteomes" id="UP000436181">
    <property type="component" value="Unassembled WGS sequence"/>
</dbReference>
<sequence length="688" mass="76506">MAVRLYPYGFLLTDRPAAISDLELRGFSTEHVWGEIFLYKQKDEPCTIKGDFDCGLIWLGHGANTADDSSGDIAEDAYHALLDGKESFEQLLDYSVGRWACVVFLEGRGYVYNDMLASQPVYIHRESFLLSSHLPLLTEEIDTREGTQGTITRLGQHRLWDETEDARAAALPPNFAYDLQQRSLTRYYPHAGTSIDASVTQESLDTAIQLAQRSVKHWLQQPLKTHCALTAGVDTRLCAAVALSVSKDLTFITYGSVSPPSPEDGSTERSYKIDVTISRQIAEAFSVPHITLSIEDAGEFALSEEQKSTLSRSFHGQHAAIFRGLYENTLGRQPSLCFVGSGFEGFRDYYVSANRPIPSSAVFKKITGAVAGFSESRRGYTLSDEQAHELWERYDYDTVLASGYPVSNMLYMELRAGRFQSEAINSQTSAFLPINPLAIRKVFEKAQAHSFYNRKKNLFSKRIVESTYPALAGFPVNGKPFHVEEIRTPGNVTLHHRKDKASDSEPIHQTLPDIVQLSEDELFEGGEVFFRGIQDNDHSSDHEALCITIHNPYDPGRTVSNIVHFVRVDGTDLAIYPIGTHPEPLTLTLTGLAPGAQVDVGVRSTKKNGSAWTGASRTQLLAWDVYPTKADQELGVKATAPCLKGGVHPRPALRPSTYPAIRTDHPWLYKSAISRIYSSVGRRSWWGT</sequence>
<protein>
    <recommendedName>
        <fullName evidence="3">Asparagine synthetase domain-containing protein</fullName>
    </recommendedName>
</protein>
<gene>
    <name evidence="1" type="ORF">F8377_08620</name>
</gene>
<proteinExistence type="predicted"/>
<comment type="caution">
    <text evidence="1">The sequence shown here is derived from an EMBL/GenBank/DDBJ whole genome shotgun (WGS) entry which is preliminary data.</text>
</comment>
<organism evidence="1 2">
    <name type="scientific">Corynebacterium zhongnanshanii</name>
    <dbReference type="NCBI Taxonomy" id="2768834"/>
    <lineage>
        <taxon>Bacteria</taxon>
        <taxon>Bacillati</taxon>
        <taxon>Actinomycetota</taxon>
        <taxon>Actinomycetes</taxon>
        <taxon>Mycobacteriales</taxon>
        <taxon>Corynebacteriaceae</taxon>
        <taxon>Corynebacterium</taxon>
    </lineage>
</organism>
<accession>A0ABQ6VCK7</accession>
<reference evidence="1 2" key="1">
    <citation type="submission" date="2019-10" db="EMBL/GenBank/DDBJ databases">
        <title>Corynebacterium sp novel species isolated from the respiratory tract of Marmot.</title>
        <authorList>
            <person name="Zhang G."/>
        </authorList>
    </citation>
    <scope>NUCLEOTIDE SEQUENCE [LARGE SCALE GENOMIC DNA]</scope>
    <source>
        <strain evidence="1 2">336</strain>
    </source>
</reference>
<evidence type="ECO:0000313" key="1">
    <source>
        <dbReference type="EMBL" id="KAB3519957.1"/>
    </source>
</evidence>
<evidence type="ECO:0000313" key="2">
    <source>
        <dbReference type="Proteomes" id="UP000436181"/>
    </source>
</evidence>
<evidence type="ECO:0008006" key="3">
    <source>
        <dbReference type="Google" id="ProtNLM"/>
    </source>
</evidence>
<dbReference type="RefSeq" id="WP_151844716.1">
    <property type="nucleotide sequence ID" value="NZ_WBZJ01000003.1"/>
</dbReference>